<gene>
    <name evidence="1" type="primary">slyX</name>
    <name evidence="3" type="ORF">A6A40_06515</name>
</gene>
<dbReference type="InterPro" id="IPR007236">
    <property type="entry name" value="SlyX"/>
</dbReference>
<dbReference type="AlphaFoldDB" id="A0A160JFD9"/>
<dbReference type="EMBL" id="CP015285">
    <property type="protein sequence ID" value="ANC91580.1"/>
    <property type="molecule type" value="Genomic_DNA"/>
</dbReference>
<dbReference type="RefSeq" id="WP_063634677.1">
    <property type="nucleotide sequence ID" value="NZ_CP015285.1"/>
</dbReference>
<protein>
    <recommendedName>
        <fullName evidence="1">Protein SlyX homolog</fullName>
    </recommendedName>
</protein>
<comment type="similarity">
    <text evidence="1">Belongs to the SlyX family.</text>
</comment>
<name>A0A160JFD9_9PROT</name>
<evidence type="ECO:0000256" key="1">
    <source>
        <dbReference type="HAMAP-Rule" id="MF_00715"/>
    </source>
</evidence>
<evidence type="ECO:0000313" key="3">
    <source>
        <dbReference type="EMBL" id="ANC91580.1"/>
    </source>
</evidence>
<dbReference type="PANTHER" id="PTHR36508">
    <property type="entry name" value="PROTEIN SLYX"/>
    <property type="match status" value="1"/>
</dbReference>
<accession>A0A160JFD9</accession>
<dbReference type="Pfam" id="PF04102">
    <property type="entry name" value="SlyX"/>
    <property type="match status" value="1"/>
</dbReference>
<proteinExistence type="inferred from homology"/>
<dbReference type="KEGG" id="ahu:A6A40_06515"/>
<dbReference type="OrthoDB" id="7306611at2"/>
<evidence type="ECO:0000256" key="2">
    <source>
        <dbReference type="SAM" id="Coils"/>
    </source>
</evidence>
<dbReference type="HAMAP" id="MF_00715">
    <property type="entry name" value="SlyX"/>
    <property type="match status" value="1"/>
</dbReference>
<keyword evidence="4" id="KW-1185">Reference proteome</keyword>
<dbReference type="STRING" id="1226968.A6A40_06515"/>
<keyword evidence="2" id="KW-0175">Coiled coil</keyword>
<dbReference type="Gene3D" id="1.20.5.300">
    <property type="match status" value="1"/>
</dbReference>
<dbReference type="PANTHER" id="PTHR36508:SF1">
    <property type="entry name" value="PROTEIN SLYX"/>
    <property type="match status" value="1"/>
</dbReference>
<feature type="coiled-coil region" evidence="2">
    <location>
        <begin position="7"/>
        <end position="62"/>
    </location>
</feature>
<organism evidence="3 4">
    <name type="scientific">Azospirillum humicireducens</name>
    <dbReference type="NCBI Taxonomy" id="1226968"/>
    <lineage>
        <taxon>Bacteria</taxon>
        <taxon>Pseudomonadati</taxon>
        <taxon>Pseudomonadota</taxon>
        <taxon>Alphaproteobacteria</taxon>
        <taxon>Rhodospirillales</taxon>
        <taxon>Azospirillaceae</taxon>
        <taxon>Azospirillum</taxon>
    </lineage>
</organism>
<sequence length="75" mass="8744">MDPALEQRLIEERLADLESRLAHHERMAEEMSEVIFAQGQTIDRLTAQLKRMRDRVEAAEYAIASPQDDRPPPHY</sequence>
<dbReference type="Proteomes" id="UP000077405">
    <property type="component" value="Chromosome"/>
</dbReference>
<reference evidence="3 4" key="1">
    <citation type="journal article" date="2013" name="Int. J. Syst. Evol. Microbiol.">
        <title>Azospirillum humicireducens sp. nov., a nitrogen-fixing bacterium isolated from a microbial fuel cell.</title>
        <authorList>
            <person name="Zhou S."/>
            <person name="Han L."/>
            <person name="Wang Y."/>
            <person name="Yang G."/>
            <person name="Zhuang L."/>
            <person name="Hu P."/>
        </authorList>
    </citation>
    <scope>NUCLEOTIDE SEQUENCE [LARGE SCALE GENOMIC DNA]</scope>
    <source>
        <strain evidence="3 4">SgZ-5</strain>
    </source>
</reference>
<evidence type="ECO:0000313" key="4">
    <source>
        <dbReference type="Proteomes" id="UP000077405"/>
    </source>
</evidence>